<keyword evidence="1" id="KW-0812">Transmembrane</keyword>
<organism evidence="2 3">
    <name type="scientific">Glycocaulis albus</name>
    <dbReference type="NCBI Taxonomy" id="1382801"/>
    <lineage>
        <taxon>Bacteria</taxon>
        <taxon>Pseudomonadati</taxon>
        <taxon>Pseudomonadota</taxon>
        <taxon>Alphaproteobacteria</taxon>
        <taxon>Maricaulales</taxon>
        <taxon>Maricaulaceae</taxon>
        <taxon>Glycocaulis</taxon>
    </lineage>
</organism>
<evidence type="ECO:0000313" key="3">
    <source>
        <dbReference type="Proteomes" id="UP000648722"/>
    </source>
</evidence>
<keyword evidence="3" id="KW-1185">Reference proteome</keyword>
<proteinExistence type="predicted"/>
<feature type="transmembrane region" description="Helical" evidence="1">
    <location>
        <begin position="156"/>
        <end position="178"/>
    </location>
</feature>
<feature type="transmembrane region" description="Helical" evidence="1">
    <location>
        <begin position="6"/>
        <end position="25"/>
    </location>
</feature>
<dbReference type="EMBL" id="BMFS01000010">
    <property type="protein sequence ID" value="GGH05193.1"/>
    <property type="molecule type" value="Genomic_DNA"/>
</dbReference>
<dbReference type="Proteomes" id="UP000648722">
    <property type="component" value="Unassembled WGS sequence"/>
</dbReference>
<feature type="transmembrane region" description="Helical" evidence="1">
    <location>
        <begin position="75"/>
        <end position="99"/>
    </location>
</feature>
<accession>A0ABQ1XX49</accession>
<gene>
    <name evidence="2" type="ORF">GCM10007420_22080</name>
</gene>
<feature type="transmembrane region" description="Helical" evidence="1">
    <location>
        <begin position="190"/>
        <end position="214"/>
    </location>
</feature>
<dbReference type="RefSeq" id="WP_188452645.1">
    <property type="nucleotide sequence ID" value="NZ_BMFS01000010.1"/>
</dbReference>
<keyword evidence="1" id="KW-1133">Transmembrane helix</keyword>
<evidence type="ECO:0000313" key="2">
    <source>
        <dbReference type="EMBL" id="GGH05193.1"/>
    </source>
</evidence>
<feature type="transmembrane region" description="Helical" evidence="1">
    <location>
        <begin position="111"/>
        <end position="132"/>
    </location>
</feature>
<name>A0ABQ1XX49_9PROT</name>
<protein>
    <submittedName>
        <fullName evidence="2">Uncharacterized protein</fullName>
    </submittedName>
</protein>
<comment type="caution">
    <text evidence="2">The sequence shown here is derived from an EMBL/GenBank/DDBJ whole genome shotgun (WGS) entry which is preliminary data.</text>
</comment>
<feature type="transmembrane region" description="Helical" evidence="1">
    <location>
        <begin position="266"/>
        <end position="288"/>
    </location>
</feature>
<keyword evidence="1" id="KW-0472">Membrane</keyword>
<evidence type="ECO:0000256" key="1">
    <source>
        <dbReference type="SAM" id="Phobius"/>
    </source>
</evidence>
<sequence length="295" mass="32468">MRLAGWYWAIPLGFWAVVIAIVVFTNARAFGLTQLEAFLVTALLWVIVNCAILLCSAVFIEEPRFLPAAVYRAKSLITVGFIVTTCLLPIIGTVFVHTLDANSLEVPAGHYLLLFGILPFIIASITTFYAAVEKVVEDSGAKSERHSQSSGLPDEIIINSVRSFFLFMTTIIAVATIGRTGQTDRMVESSASGVYTALGMTFSFFGFISIYYWASPVAVVSSVYIDHSVFDLIIFTIDNFFKALFGDFPELADFNLNKVRHNNENLLVTLTIGIYRLLTPLALLLILVGSPRGSR</sequence>
<reference evidence="3" key="1">
    <citation type="journal article" date="2019" name="Int. J. Syst. Evol. Microbiol.">
        <title>The Global Catalogue of Microorganisms (GCM) 10K type strain sequencing project: providing services to taxonomists for standard genome sequencing and annotation.</title>
        <authorList>
            <consortium name="The Broad Institute Genomics Platform"/>
            <consortium name="The Broad Institute Genome Sequencing Center for Infectious Disease"/>
            <person name="Wu L."/>
            <person name="Ma J."/>
        </authorList>
    </citation>
    <scope>NUCLEOTIDE SEQUENCE [LARGE SCALE GENOMIC DNA]</scope>
    <source>
        <strain evidence="3">CGMCC 1.12766</strain>
    </source>
</reference>
<feature type="transmembrane region" description="Helical" evidence="1">
    <location>
        <begin position="37"/>
        <end position="60"/>
    </location>
</feature>